<comment type="caution">
    <text evidence="2">The sequence shown here is derived from an EMBL/GenBank/DDBJ whole genome shotgun (WGS) entry which is preliminary data.</text>
</comment>
<dbReference type="EMBL" id="JAEUBE010000366">
    <property type="protein sequence ID" value="KAH3663702.1"/>
    <property type="molecule type" value="Genomic_DNA"/>
</dbReference>
<dbReference type="AlphaFoldDB" id="A0A9P8P2N7"/>
<reference evidence="2" key="2">
    <citation type="submission" date="2021-01" db="EMBL/GenBank/DDBJ databases">
        <authorList>
            <person name="Schikora-Tamarit M.A."/>
        </authorList>
    </citation>
    <scope>NUCLEOTIDE SEQUENCE</scope>
    <source>
        <strain evidence="2">CBS6075</strain>
    </source>
</reference>
<name>A0A9P8P2N7_9ASCO</name>
<feature type="region of interest" description="Disordered" evidence="1">
    <location>
        <begin position="304"/>
        <end position="327"/>
    </location>
</feature>
<gene>
    <name evidence="2" type="ORF">OGAPHI_005103</name>
</gene>
<accession>A0A9P8P2N7</accession>
<dbReference type="RefSeq" id="XP_046060038.1">
    <property type="nucleotide sequence ID" value="XM_046206254.1"/>
</dbReference>
<organism evidence="2 3">
    <name type="scientific">Ogataea philodendri</name>
    <dbReference type="NCBI Taxonomy" id="1378263"/>
    <lineage>
        <taxon>Eukaryota</taxon>
        <taxon>Fungi</taxon>
        <taxon>Dikarya</taxon>
        <taxon>Ascomycota</taxon>
        <taxon>Saccharomycotina</taxon>
        <taxon>Pichiomycetes</taxon>
        <taxon>Pichiales</taxon>
        <taxon>Pichiaceae</taxon>
        <taxon>Ogataea</taxon>
    </lineage>
</organism>
<proteinExistence type="predicted"/>
<evidence type="ECO:0000256" key="1">
    <source>
        <dbReference type="SAM" id="MobiDB-lite"/>
    </source>
</evidence>
<dbReference type="Proteomes" id="UP000769157">
    <property type="component" value="Unassembled WGS sequence"/>
</dbReference>
<keyword evidence="3" id="KW-1185">Reference proteome</keyword>
<evidence type="ECO:0000313" key="2">
    <source>
        <dbReference type="EMBL" id="KAH3663702.1"/>
    </source>
</evidence>
<reference evidence="2" key="1">
    <citation type="journal article" date="2021" name="Open Biol.">
        <title>Shared evolutionary footprints suggest mitochondrial oxidative damage underlies multiple complex I losses in fungi.</title>
        <authorList>
            <person name="Schikora-Tamarit M.A."/>
            <person name="Marcet-Houben M."/>
            <person name="Nosek J."/>
            <person name="Gabaldon T."/>
        </authorList>
    </citation>
    <scope>NUCLEOTIDE SEQUENCE</scope>
    <source>
        <strain evidence="2">CBS6075</strain>
    </source>
</reference>
<protein>
    <submittedName>
        <fullName evidence="2">Uncharacterized protein</fullName>
    </submittedName>
</protein>
<dbReference type="GeneID" id="70237067"/>
<sequence length="327" mass="36324">MAALELLNTSAFGRLFFRLVKKWLEITGTASGKMNIIWVPPMSTILPEFRNTGPEPFEVELIRCASILSPFRPRITNSHRLSSKLYEMEACFLDTTLEGPRSISTRSSGRSVACESFSTYLIVVVHKPFSLTHFETLNGCQKEPIRRFRTTIIRALEAGQFFVFIYSNFILSTQKKSWKYFVANYFSCKSSGDSNGFCCWSWTSKSTSRSISPLSAGSSVSSGMSSDTVSPFVLVESACSLMCCVVRYSMFSSSESPKSDSSLLPSTSSLFRSTNGPRFRFVPPEVPVFEFDPVLEPVPVPYWGSSSSLSSPSKIVSSNTNRFFGAS</sequence>
<feature type="compositionally biased region" description="Low complexity" evidence="1">
    <location>
        <begin position="305"/>
        <end position="318"/>
    </location>
</feature>
<evidence type="ECO:0000313" key="3">
    <source>
        <dbReference type="Proteomes" id="UP000769157"/>
    </source>
</evidence>